<evidence type="ECO:0000313" key="2">
    <source>
        <dbReference type="Proteomes" id="UP001164539"/>
    </source>
</evidence>
<organism evidence="1 2">
    <name type="scientific">Melia azedarach</name>
    <name type="common">Chinaberry tree</name>
    <dbReference type="NCBI Taxonomy" id="155640"/>
    <lineage>
        <taxon>Eukaryota</taxon>
        <taxon>Viridiplantae</taxon>
        <taxon>Streptophyta</taxon>
        <taxon>Embryophyta</taxon>
        <taxon>Tracheophyta</taxon>
        <taxon>Spermatophyta</taxon>
        <taxon>Magnoliopsida</taxon>
        <taxon>eudicotyledons</taxon>
        <taxon>Gunneridae</taxon>
        <taxon>Pentapetalae</taxon>
        <taxon>rosids</taxon>
        <taxon>malvids</taxon>
        <taxon>Sapindales</taxon>
        <taxon>Meliaceae</taxon>
        <taxon>Melia</taxon>
    </lineage>
</organism>
<sequence length="388" mass="42619">MASLLFFTFSLVFLLSILHGTSSLPIVGVTYTPTISTVATAANPLPPPPPPPDRVSSTINSLKFPSVRLPNSDPSIIRAFAYTNTSLLLSIPNTFVPALAANRSLALRWLYRHVLPFYPRSKISLISVGNDIFDTTPDFSPFLIPAVRNVHLALHDLGIRKISVSTTFSFFNIITTAFPPSSAQFQEPAGSLIMKPLLQFLEDTNSSFLVNLYPYNMYRLNSEIPLGFALFQDYPFNFRDDLVTGVRYKNLFDMMVDAVISAIAVAGHENIPVVVAETGWPSSGADASEVDATPAFAEMYLKGLVAHLRSGFGSPLRKEGVAEAYIYELVDKEVKGTRSWGILHQNMTMKYNIQFSNGCKNGVGLRILSIIVVPLIGFLVNLFFVANG</sequence>
<reference evidence="1 2" key="1">
    <citation type="journal article" date="2023" name="Science">
        <title>Complex scaffold remodeling in plant triterpene biosynthesis.</title>
        <authorList>
            <person name="De La Pena R."/>
            <person name="Hodgson H."/>
            <person name="Liu J.C."/>
            <person name="Stephenson M.J."/>
            <person name="Martin A.C."/>
            <person name="Owen C."/>
            <person name="Harkess A."/>
            <person name="Leebens-Mack J."/>
            <person name="Jimenez L.E."/>
            <person name="Osbourn A."/>
            <person name="Sattely E.S."/>
        </authorList>
    </citation>
    <scope>NUCLEOTIDE SEQUENCE [LARGE SCALE GENOMIC DNA]</scope>
    <source>
        <strain evidence="2">cv. JPN11</strain>
        <tissue evidence="1">Leaf</tissue>
    </source>
</reference>
<accession>A0ACC1Y963</accession>
<comment type="caution">
    <text evidence="1">The sequence shown here is derived from an EMBL/GenBank/DDBJ whole genome shotgun (WGS) entry which is preliminary data.</text>
</comment>
<dbReference type="EMBL" id="CM051397">
    <property type="protein sequence ID" value="KAJ4719994.1"/>
    <property type="molecule type" value="Genomic_DNA"/>
</dbReference>
<keyword evidence="2" id="KW-1185">Reference proteome</keyword>
<name>A0ACC1Y963_MELAZ</name>
<evidence type="ECO:0000313" key="1">
    <source>
        <dbReference type="EMBL" id="KAJ4719994.1"/>
    </source>
</evidence>
<gene>
    <name evidence="1" type="ORF">OWV82_007892</name>
</gene>
<proteinExistence type="predicted"/>
<dbReference type="Proteomes" id="UP001164539">
    <property type="component" value="Chromosome 4"/>
</dbReference>
<protein>
    <submittedName>
        <fullName evidence="1">Glucan endo-1,3-beta-glucosidase</fullName>
    </submittedName>
</protein>